<dbReference type="EMBL" id="CP027666">
    <property type="protein sequence ID" value="AVO35681.1"/>
    <property type="molecule type" value="Genomic_DNA"/>
</dbReference>
<evidence type="ECO:0000313" key="13">
    <source>
        <dbReference type="Proteomes" id="UP000239709"/>
    </source>
</evidence>
<evidence type="ECO:0000256" key="5">
    <source>
        <dbReference type="ARBA" id="ARBA00022692"/>
    </source>
</evidence>
<dbReference type="GO" id="GO:0005886">
    <property type="term" value="C:plasma membrane"/>
    <property type="evidence" value="ECO:0007669"/>
    <property type="project" value="UniProtKB-SubCell"/>
</dbReference>
<keyword evidence="8" id="KW-0175">Coiled coil</keyword>
<dbReference type="PANTHER" id="PTHR35893">
    <property type="entry name" value="INNER MEMBRANE PROTEIN-RELATED"/>
    <property type="match status" value="1"/>
</dbReference>
<evidence type="ECO:0000259" key="11">
    <source>
        <dbReference type="Pfam" id="PF19029"/>
    </source>
</evidence>
<evidence type="ECO:0000256" key="9">
    <source>
        <dbReference type="SAM" id="Phobius"/>
    </source>
</evidence>
<proteinExistence type="inferred from homology"/>
<dbReference type="RefSeq" id="WP_106704227.1">
    <property type="nucleotide sequence ID" value="NZ_CP027666.1"/>
</dbReference>
<comment type="subcellular location">
    <subcellularLocation>
        <location evidence="1">Cell inner membrane</location>
        <topology evidence="1">Single-pass membrane protein</topology>
    </subcellularLocation>
</comment>
<evidence type="ECO:0000256" key="8">
    <source>
        <dbReference type="SAM" id="Coils"/>
    </source>
</evidence>
<dbReference type="Pfam" id="PF05957">
    <property type="entry name" value="DUF883"/>
    <property type="match status" value="1"/>
</dbReference>
<feature type="coiled-coil region" evidence="8">
    <location>
        <begin position="12"/>
        <end position="68"/>
    </location>
</feature>
<name>A0A2S0MIV6_9BURK</name>
<evidence type="ECO:0000259" key="10">
    <source>
        <dbReference type="Pfam" id="PF05957"/>
    </source>
</evidence>
<evidence type="ECO:0000256" key="4">
    <source>
        <dbReference type="ARBA" id="ARBA00022519"/>
    </source>
</evidence>
<keyword evidence="7 9" id="KW-0472">Membrane</keyword>
<evidence type="ECO:0000256" key="2">
    <source>
        <dbReference type="ARBA" id="ARBA00010423"/>
    </source>
</evidence>
<feature type="domain" description="DUF883" evidence="11">
    <location>
        <begin position="80"/>
        <end position="109"/>
    </location>
</feature>
<dbReference type="KEGG" id="otk:C6570_16710"/>
<keyword evidence="4" id="KW-0997">Cell inner membrane</keyword>
<sequence length="109" mass="11691">MSYTSDLADSAIETKEQLVSNLRRVISDAEDLLAATAGQTDSRVNELRARARENLNVAREKLADADAAVRARARQAATATDEYVHDNPWSSIGAAAALGILIGVLLGRR</sequence>
<keyword evidence="3" id="KW-1003">Cell membrane</keyword>
<accession>A0A2S0MIV6</accession>
<keyword evidence="6 9" id="KW-1133">Transmembrane helix</keyword>
<evidence type="ECO:0000256" key="6">
    <source>
        <dbReference type="ARBA" id="ARBA00022989"/>
    </source>
</evidence>
<evidence type="ECO:0000313" key="12">
    <source>
        <dbReference type="EMBL" id="AVO35681.1"/>
    </source>
</evidence>
<protein>
    <submittedName>
        <fullName evidence="12">DUF883 domain-containing protein</fullName>
    </submittedName>
</protein>
<keyword evidence="5 9" id="KW-0812">Transmembrane</keyword>
<feature type="domain" description="DUF883" evidence="10">
    <location>
        <begin position="16"/>
        <end position="65"/>
    </location>
</feature>
<keyword evidence="13" id="KW-1185">Reference proteome</keyword>
<evidence type="ECO:0000256" key="1">
    <source>
        <dbReference type="ARBA" id="ARBA00004377"/>
    </source>
</evidence>
<dbReference type="PANTHER" id="PTHR35893:SF3">
    <property type="entry name" value="INNER MEMBRANE PROTEIN"/>
    <property type="match status" value="1"/>
</dbReference>
<reference evidence="12 13" key="1">
    <citation type="submission" date="2018-03" db="EMBL/GenBank/DDBJ databases">
        <title>Genome sequencing of Ottowia sp.</title>
        <authorList>
            <person name="Kim S.-J."/>
            <person name="Heo J."/>
            <person name="Kwon S.-W."/>
        </authorList>
    </citation>
    <scope>NUCLEOTIDE SEQUENCE [LARGE SCALE GENOMIC DNA]</scope>
    <source>
        <strain evidence="12 13">KADR8-3</strain>
    </source>
</reference>
<gene>
    <name evidence="12" type="ORF">C6570_16710</name>
</gene>
<dbReference type="AlphaFoldDB" id="A0A2S0MIV6"/>
<feature type="transmembrane region" description="Helical" evidence="9">
    <location>
        <begin position="89"/>
        <end position="107"/>
    </location>
</feature>
<dbReference type="Pfam" id="PF19029">
    <property type="entry name" value="DUF883_C"/>
    <property type="match status" value="1"/>
</dbReference>
<dbReference type="GO" id="GO:0043022">
    <property type="term" value="F:ribosome binding"/>
    <property type="evidence" value="ECO:0007669"/>
    <property type="project" value="InterPro"/>
</dbReference>
<comment type="similarity">
    <text evidence="2">Belongs to the ElaB/YgaM/YqjD family.</text>
</comment>
<evidence type="ECO:0000256" key="7">
    <source>
        <dbReference type="ARBA" id="ARBA00023136"/>
    </source>
</evidence>
<dbReference type="Proteomes" id="UP000239709">
    <property type="component" value="Chromosome"/>
</dbReference>
<dbReference type="InterPro" id="IPR043604">
    <property type="entry name" value="DUF883_N"/>
</dbReference>
<evidence type="ECO:0000256" key="3">
    <source>
        <dbReference type="ARBA" id="ARBA00022475"/>
    </source>
</evidence>
<organism evidence="12 13">
    <name type="scientific">Ottowia oryzae</name>
    <dbReference type="NCBI Taxonomy" id="2109914"/>
    <lineage>
        <taxon>Bacteria</taxon>
        <taxon>Pseudomonadati</taxon>
        <taxon>Pseudomonadota</taxon>
        <taxon>Betaproteobacteria</taxon>
        <taxon>Burkholderiales</taxon>
        <taxon>Comamonadaceae</taxon>
        <taxon>Ottowia</taxon>
    </lineage>
</organism>
<dbReference type="InterPro" id="IPR043605">
    <property type="entry name" value="DUF883_C"/>
</dbReference>
<dbReference type="InterPro" id="IPR010279">
    <property type="entry name" value="YqjD/ElaB"/>
</dbReference>
<dbReference type="OrthoDB" id="9181874at2"/>